<accession>A0ACC3YBQ3</accession>
<reference evidence="1 2" key="1">
    <citation type="journal article" date="2020" name="Phytopathology">
        <title>Genome Sequence Resources of Colletotrichum truncatum, C. plurivorum, C. musicola, and C. sojae: Four Species Pathogenic to Soybean (Glycine max).</title>
        <authorList>
            <person name="Rogerio F."/>
            <person name="Boufleur T.R."/>
            <person name="Ciampi-Guillardi M."/>
            <person name="Sukno S.A."/>
            <person name="Thon M.R."/>
            <person name="Massola Junior N.S."/>
            <person name="Baroncelli R."/>
        </authorList>
    </citation>
    <scope>NUCLEOTIDE SEQUENCE [LARGE SCALE GENOMIC DNA]</scope>
    <source>
        <strain evidence="1 2">CMES1059</strain>
    </source>
</reference>
<sequence>MPADLDQLAYLYVRKSSSSNPLPEPDPRISVSVTFLYFRRSSEFKPCNRCQRVCRLSLSSRQMRQQ</sequence>
<name>A0ACC3YBQ3_COLTU</name>
<keyword evidence="2" id="KW-1185">Reference proteome</keyword>
<dbReference type="Proteomes" id="UP000805649">
    <property type="component" value="Unassembled WGS sequence"/>
</dbReference>
<dbReference type="EMBL" id="VUJX02000020">
    <property type="protein sequence ID" value="KAL0929268.1"/>
    <property type="molecule type" value="Genomic_DNA"/>
</dbReference>
<evidence type="ECO:0000313" key="1">
    <source>
        <dbReference type="EMBL" id="KAL0929268.1"/>
    </source>
</evidence>
<organism evidence="1 2">
    <name type="scientific">Colletotrichum truncatum</name>
    <name type="common">Anthracnose fungus</name>
    <name type="synonym">Colletotrichum capsici</name>
    <dbReference type="NCBI Taxonomy" id="5467"/>
    <lineage>
        <taxon>Eukaryota</taxon>
        <taxon>Fungi</taxon>
        <taxon>Dikarya</taxon>
        <taxon>Ascomycota</taxon>
        <taxon>Pezizomycotina</taxon>
        <taxon>Sordariomycetes</taxon>
        <taxon>Hypocreomycetidae</taxon>
        <taxon>Glomerellales</taxon>
        <taxon>Glomerellaceae</taxon>
        <taxon>Colletotrichum</taxon>
        <taxon>Colletotrichum truncatum species complex</taxon>
    </lineage>
</organism>
<comment type="caution">
    <text evidence="1">The sequence shown here is derived from an EMBL/GenBank/DDBJ whole genome shotgun (WGS) entry which is preliminary data.</text>
</comment>
<proteinExistence type="predicted"/>
<gene>
    <name evidence="1" type="ORF">CTRU02_215809</name>
</gene>
<protein>
    <submittedName>
        <fullName evidence="1">Uncharacterized protein</fullName>
    </submittedName>
</protein>
<evidence type="ECO:0000313" key="2">
    <source>
        <dbReference type="Proteomes" id="UP000805649"/>
    </source>
</evidence>